<keyword evidence="5" id="KW-0804">Transcription</keyword>
<evidence type="ECO:0000259" key="6">
    <source>
        <dbReference type="Pfam" id="PF04542"/>
    </source>
</evidence>
<dbReference type="PANTHER" id="PTHR30173:SF36">
    <property type="entry name" value="ECF RNA POLYMERASE SIGMA FACTOR SIGJ"/>
    <property type="match status" value="1"/>
</dbReference>
<evidence type="ECO:0000313" key="8">
    <source>
        <dbReference type="EMBL" id="MDA2810024.1"/>
    </source>
</evidence>
<dbReference type="InterPro" id="IPR013325">
    <property type="entry name" value="RNA_pol_sigma_r2"/>
</dbReference>
<organism evidence="8 9">
    <name type="scientific">Nocardiopsis endophytica</name>
    <dbReference type="NCBI Taxonomy" id="3018445"/>
    <lineage>
        <taxon>Bacteria</taxon>
        <taxon>Bacillati</taxon>
        <taxon>Actinomycetota</taxon>
        <taxon>Actinomycetes</taxon>
        <taxon>Streptosporangiales</taxon>
        <taxon>Nocardiopsidaceae</taxon>
        <taxon>Nocardiopsis</taxon>
    </lineage>
</organism>
<dbReference type="NCBIfam" id="NF007214">
    <property type="entry name" value="PRK09636.1"/>
    <property type="match status" value="1"/>
</dbReference>
<feature type="domain" description="RNA polymerase sigma-70 region 2" evidence="6">
    <location>
        <begin position="21"/>
        <end position="84"/>
    </location>
</feature>
<evidence type="ECO:0000256" key="1">
    <source>
        <dbReference type="ARBA" id="ARBA00010641"/>
    </source>
</evidence>
<dbReference type="SUPFAM" id="SSF88659">
    <property type="entry name" value="Sigma3 and sigma4 domains of RNA polymerase sigma factors"/>
    <property type="match status" value="1"/>
</dbReference>
<dbReference type="InterPro" id="IPR014303">
    <property type="entry name" value="RNA_pol_sigma-70_ECF"/>
</dbReference>
<dbReference type="Proteomes" id="UP001527866">
    <property type="component" value="Unassembled WGS sequence"/>
</dbReference>
<evidence type="ECO:0000256" key="5">
    <source>
        <dbReference type="ARBA" id="ARBA00023163"/>
    </source>
</evidence>
<dbReference type="SUPFAM" id="SSF88946">
    <property type="entry name" value="Sigma2 domain of RNA polymerase sigma factors"/>
    <property type="match status" value="1"/>
</dbReference>
<keyword evidence="3" id="KW-0805">Transcription regulation</keyword>
<dbReference type="InterPro" id="IPR014284">
    <property type="entry name" value="RNA_pol_sigma-70_dom"/>
</dbReference>
<keyword evidence="4" id="KW-0731">Sigma factor</keyword>
<dbReference type="InterPro" id="IPR032710">
    <property type="entry name" value="NTF2-like_dom_sf"/>
</dbReference>
<evidence type="ECO:0000256" key="4">
    <source>
        <dbReference type="ARBA" id="ARBA00023082"/>
    </source>
</evidence>
<dbReference type="RefSeq" id="WP_270683946.1">
    <property type="nucleotide sequence ID" value="NZ_JAQFWQ010000009.1"/>
</dbReference>
<dbReference type="CDD" id="cd06171">
    <property type="entry name" value="Sigma70_r4"/>
    <property type="match status" value="1"/>
</dbReference>
<sequence>MGEPGTPDTGVQGGSDREREFTRHRRLLFGVAYDMLGSVHDAEDCVQETWISWDRRDRSDIAEPRAYLVRSVTNTALNRLRSARARRETYVGPWLPEPVATAPDAAEEVERADEVSYAMLVVLERLGPVERAVFVLREVFGLPYAEIGAAVGREEPAVRQIAHRARAHVRESRPRFTADEAERRRLTERFLAAAAVGDVDALKDMLAEDAQLVTDGGGRVRAALNPIHGAAKCARFLAALGPKYPGAAAEEVEVNGGPAVVMRMPDGHVVGLFVAEISQGRFTNILVQRNPDKLRAFALDGGRDGNAEGAGEGGA</sequence>
<evidence type="ECO:0000313" key="9">
    <source>
        <dbReference type="Proteomes" id="UP001527866"/>
    </source>
</evidence>
<comment type="caution">
    <text evidence="8">The sequence shown here is derived from an EMBL/GenBank/DDBJ whole genome shotgun (WGS) entry which is preliminary data.</text>
</comment>
<dbReference type="InterPro" id="IPR052704">
    <property type="entry name" value="ECF_Sigma-70_Domain"/>
</dbReference>
<comment type="similarity">
    <text evidence="1">Belongs to the sigma-70 factor family. ECF subfamily.</text>
</comment>
<dbReference type="PANTHER" id="PTHR30173">
    <property type="entry name" value="SIGMA 19 FACTOR"/>
    <property type="match status" value="1"/>
</dbReference>
<dbReference type="InterPro" id="IPR013324">
    <property type="entry name" value="RNA_pol_sigma_r3/r4-like"/>
</dbReference>
<dbReference type="Gene3D" id="1.10.10.10">
    <property type="entry name" value="Winged helix-like DNA-binding domain superfamily/Winged helix DNA-binding domain"/>
    <property type="match status" value="1"/>
</dbReference>
<accession>A0ABT4TZ94</accession>
<gene>
    <name evidence="8" type="ORF">O4J56_05185</name>
</gene>
<dbReference type="Gene3D" id="1.10.1740.10">
    <property type="match status" value="1"/>
</dbReference>
<dbReference type="SUPFAM" id="SSF54427">
    <property type="entry name" value="NTF2-like"/>
    <property type="match status" value="1"/>
</dbReference>
<dbReference type="InterPro" id="IPR013249">
    <property type="entry name" value="RNA_pol_sigma70_r4_t2"/>
</dbReference>
<proteinExistence type="inferred from homology"/>
<dbReference type="NCBIfam" id="TIGR02957">
    <property type="entry name" value="SigX4"/>
    <property type="match status" value="1"/>
</dbReference>
<evidence type="ECO:0000259" key="7">
    <source>
        <dbReference type="Pfam" id="PF08281"/>
    </source>
</evidence>
<reference evidence="8 9" key="1">
    <citation type="submission" date="2023-01" db="EMBL/GenBank/DDBJ databases">
        <title>Draft genome sequence of Nocardiopsis sp. RSe5-2 isolated from halophytes.</title>
        <authorList>
            <person name="Duangmal K."/>
            <person name="Chantavorakit T."/>
        </authorList>
    </citation>
    <scope>NUCLEOTIDE SEQUENCE [LARGE SCALE GENOMIC DNA]</scope>
    <source>
        <strain evidence="8 9">RSe5-2</strain>
    </source>
</reference>
<dbReference type="Gene3D" id="3.10.450.50">
    <property type="match status" value="1"/>
</dbReference>
<evidence type="ECO:0000256" key="2">
    <source>
        <dbReference type="ARBA" id="ARBA00011344"/>
    </source>
</evidence>
<feature type="domain" description="RNA polymerase sigma factor 70 region 4 type 2" evidence="7">
    <location>
        <begin position="120"/>
        <end position="168"/>
    </location>
</feature>
<dbReference type="EMBL" id="JAQFWQ010000009">
    <property type="protein sequence ID" value="MDA2810024.1"/>
    <property type="molecule type" value="Genomic_DNA"/>
</dbReference>
<dbReference type="InterPro" id="IPR036388">
    <property type="entry name" value="WH-like_DNA-bd_sf"/>
</dbReference>
<dbReference type="Pfam" id="PF08281">
    <property type="entry name" value="Sigma70_r4_2"/>
    <property type="match status" value="1"/>
</dbReference>
<evidence type="ECO:0000256" key="3">
    <source>
        <dbReference type="ARBA" id="ARBA00023015"/>
    </source>
</evidence>
<keyword evidence="9" id="KW-1185">Reference proteome</keyword>
<protein>
    <submittedName>
        <fullName evidence="8">RNA polymerase sigma-70 factor</fullName>
    </submittedName>
</protein>
<dbReference type="Pfam" id="PF04542">
    <property type="entry name" value="Sigma70_r2"/>
    <property type="match status" value="1"/>
</dbReference>
<dbReference type="InterPro" id="IPR007627">
    <property type="entry name" value="RNA_pol_sigma70_r2"/>
</dbReference>
<dbReference type="NCBIfam" id="TIGR02937">
    <property type="entry name" value="sigma70-ECF"/>
    <property type="match status" value="1"/>
</dbReference>
<name>A0ABT4TZ94_9ACTN</name>
<comment type="subunit">
    <text evidence="2">Interacts transiently with the RNA polymerase catalytic core formed by RpoA, RpoB, RpoC and RpoZ (2 alpha, 1 beta, 1 beta' and 1 omega subunit) to form the RNA polymerase holoenzyme that can initiate transcription.</text>
</comment>